<reference evidence="2" key="1">
    <citation type="journal article" date="2022" name="bioRxiv">
        <title>Sequencing and chromosome-scale assembly of the giantPleurodeles waltlgenome.</title>
        <authorList>
            <person name="Brown T."/>
            <person name="Elewa A."/>
            <person name="Iarovenko S."/>
            <person name="Subramanian E."/>
            <person name="Araus A.J."/>
            <person name="Petzold A."/>
            <person name="Susuki M."/>
            <person name="Suzuki K.-i.T."/>
            <person name="Hayashi T."/>
            <person name="Toyoda A."/>
            <person name="Oliveira C."/>
            <person name="Osipova E."/>
            <person name="Leigh N.D."/>
            <person name="Simon A."/>
            <person name="Yun M.H."/>
        </authorList>
    </citation>
    <scope>NUCLEOTIDE SEQUENCE</scope>
    <source>
        <strain evidence="2">20211129_DDA</strain>
        <tissue evidence="2">Liver</tissue>
    </source>
</reference>
<evidence type="ECO:0000313" key="3">
    <source>
        <dbReference type="Proteomes" id="UP001066276"/>
    </source>
</evidence>
<evidence type="ECO:0000256" key="1">
    <source>
        <dbReference type="SAM" id="MobiDB-lite"/>
    </source>
</evidence>
<accession>A0AAV7R9N2</accession>
<dbReference type="AlphaFoldDB" id="A0AAV7R9N2"/>
<organism evidence="2 3">
    <name type="scientific">Pleurodeles waltl</name>
    <name type="common">Iberian ribbed newt</name>
    <dbReference type="NCBI Taxonomy" id="8319"/>
    <lineage>
        <taxon>Eukaryota</taxon>
        <taxon>Metazoa</taxon>
        <taxon>Chordata</taxon>
        <taxon>Craniata</taxon>
        <taxon>Vertebrata</taxon>
        <taxon>Euteleostomi</taxon>
        <taxon>Amphibia</taxon>
        <taxon>Batrachia</taxon>
        <taxon>Caudata</taxon>
        <taxon>Salamandroidea</taxon>
        <taxon>Salamandridae</taxon>
        <taxon>Pleurodelinae</taxon>
        <taxon>Pleurodeles</taxon>
    </lineage>
</organism>
<name>A0AAV7R9N2_PLEWA</name>
<proteinExistence type="predicted"/>
<dbReference type="EMBL" id="JANPWB010000009">
    <property type="protein sequence ID" value="KAJ1147919.1"/>
    <property type="molecule type" value="Genomic_DNA"/>
</dbReference>
<sequence length="83" mass="8879">MPDPLQPHQLQPRGPATPRASTPAATEQGTGHAWLTQETKITAAEKGTVGETRGSGHERTAGGGSRRRTSQRFHRTQAPPWSG</sequence>
<feature type="region of interest" description="Disordered" evidence="1">
    <location>
        <begin position="1"/>
        <end position="83"/>
    </location>
</feature>
<dbReference type="Proteomes" id="UP001066276">
    <property type="component" value="Chromosome 5"/>
</dbReference>
<feature type="compositionally biased region" description="Low complexity" evidence="1">
    <location>
        <begin position="12"/>
        <end position="26"/>
    </location>
</feature>
<evidence type="ECO:0000313" key="2">
    <source>
        <dbReference type="EMBL" id="KAJ1147919.1"/>
    </source>
</evidence>
<feature type="compositionally biased region" description="Basic residues" evidence="1">
    <location>
        <begin position="65"/>
        <end position="75"/>
    </location>
</feature>
<protein>
    <submittedName>
        <fullName evidence="2">Uncharacterized protein</fullName>
    </submittedName>
</protein>
<gene>
    <name evidence="2" type="ORF">NDU88_000760</name>
</gene>
<comment type="caution">
    <text evidence="2">The sequence shown here is derived from an EMBL/GenBank/DDBJ whole genome shotgun (WGS) entry which is preliminary data.</text>
</comment>
<keyword evidence="3" id="KW-1185">Reference proteome</keyword>